<dbReference type="Ensembl" id="ENSPNAT00000061844.1">
    <property type="protein sequence ID" value="ENSPNAP00000054011.1"/>
    <property type="gene ID" value="ENSPNAG00000034938.1"/>
</dbReference>
<dbReference type="AlphaFoldDB" id="A0AAR2JVZ0"/>
<dbReference type="SMART" id="SM00584">
    <property type="entry name" value="TLDc"/>
    <property type="match status" value="1"/>
</dbReference>
<dbReference type="GO" id="GO:0005634">
    <property type="term" value="C:nucleus"/>
    <property type="evidence" value="ECO:0007669"/>
    <property type="project" value="TreeGrafter"/>
</dbReference>
<reference evidence="2" key="3">
    <citation type="submission" date="2025-09" db="UniProtKB">
        <authorList>
            <consortium name="Ensembl"/>
        </authorList>
    </citation>
    <scope>IDENTIFICATION</scope>
</reference>
<sequence length="120" mass="13636">MTEQLDHCMVLMIQDTFGQVFGAVCSAPLRVSSHYYGTGQTFLFSFSPHLQVYKWTGDNSYFIKGSVDSLLFGGGRGRFGLWLNSDLIRGRSQKCDTFYNDILSTKEDFLINEIEVWALV</sequence>
<dbReference type="PANTHER" id="PTHR23354:SF65">
    <property type="entry name" value="TLD DOMAIN-CONTAINING PROTEIN 2"/>
    <property type="match status" value="1"/>
</dbReference>
<reference evidence="2 3" key="1">
    <citation type="submission" date="2020-10" db="EMBL/GenBank/DDBJ databases">
        <title>Pygocentrus nattereri (red-bellied piranha) genome, fPygNat1, primary haplotype.</title>
        <authorList>
            <person name="Myers G."/>
            <person name="Meyer A."/>
            <person name="Karagic N."/>
            <person name="Pippel M."/>
            <person name="Winkler S."/>
            <person name="Tracey A."/>
            <person name="Wood J."/>
            <person name="Formenti G."/>
            <person name="Howe K."/>
            <person name="Fedrigo O."/>
            <person name="Jarvis E.D."/>
        </authorList>
    </citation>
    <scope>NUCLEOTIDE SEQUENCE [LARGE SCALE GENOMIC DNA]</scope>
</reference>
<dbReference type="Pfam" id="PF07534">
    <property type="entry name" value="TLD"/>
    <property type="match status" value="1"/>
</dbReference>
<proteinExistence type="predicted"/>
<organism evidence="2 3">
    <name type="scientific">Pygocentrus nattereri</name>
    <name type="common">Red-bellied piranha</name>
    <dbReference type="NCBI Taxonomy" id="42514"/>
    <lineage>
        <taxon>Eukaryota</taxon>
        <taxon>Metazoa</taxon>
        <taxon>Chordata</taxon>
        <taxon>Craniata</taxon>
        <taxon>Vertebrata</taxon>
        <taxon>Euteleostomi</taxon>
        <taxon>Actinopterygii</taxon>
        <taxon>Neopterygii</taxon>
        <taxon>Teleostei</taxon>
        <taxon>Ostariophysi</taxon>
        <taxon>Characiformes</taxon>
        <taxon>Characoidei</taxon>
        <taxon>Pygocentrus</taxon>
    </lineage>
</organism>
<dbReference type="Proteomes" id="UP001501920">
    <property type="component" value="Chromosome 9"/>
</dbReference>
<dbReference type="InterPro" id="IPR006571">
    <property type="entry name" value="TLDc_dom"/>
</dbReference>
<accession>A0AAR2JVZ0</accession>
<dbReference type="GeneTree" id="ENSGT00940000155141"/>
<name>A0AAR2JVZ0_PYGNA</name>
<evidence type="ECO:0000313" key="3">
    <source>
        <dbReference type="Proteomes" id="UP001501920"/>
    </source>
</evidence>
<reference evidence="2" key="2">
    <citation type="submission" date="2025-08" db="UniProtKB">
        <authorList>
            <consortium name="Ensembl"/>
        </authorList>
    </citation>
    <scope>IDENTIFICATION</scope>
</reference>
<protein>
    <recommendedName>
        <fullName evidence="1">TLDc domain-containing protein</fullName>
    </recommendedName>
</protein>
<evidence type="ECO:0000259" key="1">
    <source>
        <dbReference type="PROSITE" id="PS51886"/>
    </source>
</evidence>
<dbReference type="PROSITE" id="PS51886">
    <property type="entry name" value="TLDC"/>
    <property type="match status" value="1"/>
</dbReference>
<dbReference type="GO" id="GO:0006979">
    <property type="term" value="P:response to oxidative stress"/>
    <property type="evidence" value="ECO:0007669"/>
    <property type="project" value="TreeGrafter"/>
</dbReference>
<dbReference type="PANTHER" id="PTHR23354">
    <property type="entry name" value="NUCLEOLAR PROTEIN 7/ESTROGEN RECEPTOR COACTIVATOR-RELATED"/>
    <property type="match status" value="1"/>
</dbReference>
<feature type="domain" description="TLDc" evidence="1">
    <location>
        <begin position="1"/>
        <end position="120"/>
    </location>
</feature>
<evidence type="ECO:0000313" key="2">
    <source>
        <dbReference type="Ensembl" id="ENSPNAP00000054011.1"/>
    </source>
</evidence>
<keyword evidence="3" id="KW-1185">Reference proteome</keyword>